<dbReference type="Pfam" id="PF07859">
    <property type="entry name" value="Abhydrolase_3"/>
    <property type="match status" value="1"/>
</dbReference>
<dbReference type="InterPro" id="IPR029058">
    <property type="entry name" value="AB_hydrolase_fold"/>
</dbReference>
<reference evidence="4" key="1">
    <citation type="submission" date="2018-09" db="EMBL/GenBank/DDBJ databases">
        <authorList>
            <person name="Zhu H."/>
        </authorList>
    </citation>
    <scope>NUCLEOTIDE SEQUENCE [LARGE SCALE GENOMIC DNA]</scope>
    <source>
        <strain evidence="4">K1R23-30</strain>
    </source>
</reference>
<gene>
    <name evidence="3" type="ORF">D3871_01345</name>
</gene>
<evidence type="ECO:0000313" key="4">
    <source>
        <dbReference type="Proteomes" id="UP000265955"/>
    </source>
</evidence>
<dbReference type="RefSeq" id="WP_119767276.1">
    <property type="nucleotide sequence ID" value="NZ_QYUO01000001.1"/>
</dbReference>
<dbReference type="InterPro" id="IPR050300">
    <property type="entry name" value="GDXG_lipolytic_enzyme"/>
</dbReference>
<accession>A0A3A3FMU6</accession>
<dbReference type="Gene3D" id="3.40.50.1820">
    <property type="entry name" value="alpha/beta hydrolase"/>
    <property type="match status" value="1"/>
</dbReference>
<dbReference type="OrthoDB" id="9794445at2"/>
<dbReference type="PANTHER" id="PTHR48081">
    <property type="entry name" value="AB HYDROLASE SUPERFAMILY PROTEIN C4A8.06C"/>
    <property type="match status" value="1"/>
</dbReference>
<dbReference type="GO" id="GO:0016787">
    <property type="term" value="F:hydrolase activity"/>
    <property type="evidence" value="ECO:0007669"/>
    <property type="project" value="UniProtKB-KW"/>
</dbReference>
<comment type="caution">
    <text evidence="3">The sequence shown here is derived from an EMBL/GenBank/DDBJ whole genome shotgun (WGS) entry which is preliminary data.</text>
</comment>
<dbReference type="InterPro" id="IPR013094">
    <property type="entry name" value="AB_hydrolase_3"/>
</dbReference>
<proteinExistence type="predicted"/>
<keyword evidence="4" id="KW-1185">Reference proteome</keyword>
<organism evidence="3 4">
    <name type="scientific">Noviherbaspirillum saxi</name>
    <dbReference type="NCBI Taxonomy" id="2320863"/>
    <lineage>
        <taxon>Bacteria</taxon>
        <taxon>Pseudomonadati</taxon>
        <taxon>Pseudomonadota</taxon>
        <taxon>Betaproteobacteria</taxon>
        <taxon>Burkholderiales</taxon>
        <taxon>Oxalobacteraceae</taxon>
        <taxon>Noviherbaspirillum</taxon>
    </lineage>
</organism>
<dbReference type="EMBL" id="QYUO01000001">
    <property type="protein sequence ID" value="RJF97326.1"/>
    <property type="molecule type" value="Genomic_DNA"/>
</dbReference>
<keyword evidence="1 3" id="KW-0378">Hydrolase</keyword>
<evidence type="ECO:0000313" key="3">
    <source>
        <dbReference type="EMBL" id="RJF97326.1"/>
    </source>
</evidence>
<name>A0A3A3FMU6_9BURK</name>
<evidence type="ECO:0000259" key="2">
    <source>
        <dbReference type="Pfam" id="PF07859"/>
    </source>
</evidence>
<evidence type="ECO:0000256" key="1">
    <source>
        <dbReference type="ARBA" id="ARBA00022801"/>
    </source>
</evidence>
<dbReference type="Proteomes" id="UP000265955">
    <property type="component" value="Unassembled WGS sequence"/>
</dbReference>
<feature type="domain" description="Alpha/beta hydrolase fold-3" evidence="2">
    <location>
        <begin position="51"/>
        <end position="252"/>
    </location>
</feature>
<dbReference type="SUPFAM" id="SSF53474">
    <property type="entry name" value="alpha/beta-Hydrolases"/>
    <property type="match status" value="1"/>
</dbReference>
<dbReference type="PANTHER" id="PTHR48081:SF8">
    <property type="entry name" value="ALPHA_BETA HYDROLASE FOLD-3 DOMAIN-CONTAINING PROTEIN-RELATED"/>
    <property type="match status" value="1"/>
</dbReference>
<sequence length="289" mass="30742">MVQNQSEDDIPPELEAEIAGVKMRAQAIKGAQRELDARLYVPDGAVAEGLIVYFPGGGFVTDELEMADIFMRVLAARTGYTVLGSSYTLASERPFPAAAEDAHAVLAWGGRYCKRKTWKNPRLIVAGLEAGGNLAAVAALMARDRNGPALAAQILMMPMLDPGLTSCSMRKVEAANGGIVAANACAMSYRGYLPHAIDRAHPYASPLQSSRTKGLPPALILSADDDPLRDEAEQYGAKLQASGVTSVVRRLPAIELQDPHARCSCARKEIALHEVTAFIAGLDAAQNTA</sequence>
<protein>
    <submittedName>
        <fullName evidence="3">Alpha/beta hydrolase</fullName>
    </submittedName>
</protein>
<dbReference type="AlphaFoldDB" id="A0A3A3FMU6"/>